<feature type="compositionally biased region" description="Polar residues" evidence="2">
    <location>
        <begin position="60"/>
        <end position="71"/>
    </location>
</feature>
<dbReference type="Pfam" id="PF02309">
    <property type="entry name" value="AUX_IAA"/>
    <property type="match status" value="1"/>
</dbReference>
<protein>
    <recommendedName>
        <fullName evidence="1">Auxin-responsive protein</fullName>
    </recommendedName>
</protein>
<feature type="region of interest" description="Disordered" evidence="2">
    <location>
        <begin position="27"/>
        <end position="82"/>
    </location>
</feature>
<dbReference type="HOGENOM" id="CLU_1654846_0_0_1"/>
<name>A0A0D3GN14_9ORYZ</name>
<dbReference type="EnsemblPlants" id="OBART07G05300.1">
    <property type="protein sequence ID" value="OBART07G05300.1"/>
    <property type="gene ID" value="OBART07G05300"/>
</dbReference>
<organism evidence="4">
    <name type="scientific">Oryza barthii</name>
    <dbReference type="NCBI Taxonomy" id="65489"/>
    <lineage>
        <taxon>Eukaryota</taxon>
        <taxon>Viridiplantae</taxon>
        <taxon>Streptophyta</taxon>
        <taxon>Embryophyta</taxon>
        <taxon>Tracheophyta</taxon>
        <taxon>Spermatophyta</taxon>
        <taxon>Magnoliopsida</taxon>
        <taxon>Liliopsida</taxon>
        <taxon>Poales</taxon>
        <taxon>Poaceae</taxon>
        <taxon>BOP clade</taxon>
        <taxon>Oryzoideae</taxon>
        <taxon>Oryzeae</taxon>
        <taxon>Oryzinae</taxon>
        <taxon>Oryza</taxon>
    </lineage>
</organism>
<keyword evidence="5" id="KW-1185">Reference proteome</keyword>
<proteinExistence type="inferred from homology"/>
<comment type="function">
    <text evidence="1">Aux/IAA proteins are short-lived transcriptional factors that function as repressors of early auxin response genes at low auxin concentrations.</text>
</comment>
<evidence type="ECO:0000313" key="5">
    <source>
        <dbReference type="Proteomes" id="UP000026960"/>
    </source>
</evidence>
<dbReference type="InterPro" id="IPR033389">
    <property type="entry name" value="AUX/IAA_dom"/>
</dbReference>
<dbReference type="GO" id="GO:0005634">
    <property type="term" value="C:nucleus"/>
    <property type="evidence" value="ECO:0007669"/>
    <property type="project" value="UniProtKB-SubCell"/>
</dbReference>
<comment type="similarity">
    <text evidence="1">Belongs to the Aux/IAA family.</text>
</comment>
<comment type="subunit">
    <text evidence="1">Homodimers and heterodimers.</text>
</comment>
<dbReference type="STRING" id="65489.A0A0D3GN14"/>
<reference evidence="4" key="2">
    <citation type="submission" date="2015-03" db="UniProtKB">
        <authorList>
            <consortium name="EnsemblPlants"/>
        </authorList>
    </citation>
    <scope>IDENTIFICATION</scope>
</reference>
<feature type="domain" description="AUX/IAA" evidence="3">
    <location>
        <begin position="84"/>
        <end position="105"/>
    </location>
</feature>
<keyword evidence="1" id="KW-0804">Transcription</keyword>
<dbReference type="PaxDb" id="65489-OBART07G05300.1"/>
<keyword evidence="1" id="KW-0805">Transcription regulation</keyword>
<dbReference type="Gramene" id="OBART07G05300.1">
    <property type="protein sequence ID" value="OBART07G05300.1"/>
    <property type="gene ID" value="OBART07G05300"/>
</dbReference>
<dbReference type="GO" id="GO:0009734">
    <property type="term" value="P:auxin-activated signaling pathway"/>
    <property type="evidence" value="ECO:0007669"/>
    <property type="project" value="UniProtKB-UniRule"/>
</dbReference>
<comment type="subcellular location">
    <subcellularLocation>
        <location evidence="1">Nucleus</location>
    </subcellularLocation>
</comment>
<dbReference type="AlphaFoldDB" id="A0A0D3GN14"/>
<evidence type="ECO:0000313" key="4">
    <source>
        <dbReference type="EnsemblPlants" id="OBART07G05300.1"/>
    </source>
</evidence>
<keyword evidence="1" id="KW-0927">Auxin signaling pathway</keyword>
<dbReference type="Proteomes" id="UP000026960">
    <property type="component" value="Chromosome 7"/>
</dbReference>
<keyword evidence="1" id="KW-0678">Repressor</keyword>
<sequence length="160" mass="16601">MASSSSLRSTSCLASAAETDADNLCLRLGPPGSSITTTTTTGGADPAAKRSLGAKRSLESTDSMASGTGTSAAGDEHNDDTAAPAKMFISSCKKLRIMKGSEASKIYALKTNQVLNLQAIGSNSEEDKALAWLPAHTANQADADARMNQHKLRGRITSKK</sequence>
<evidence type="ECO:0000259" key="3">
    <source>
        <dbReference type="Pfam" id="PF02309"/>
    </source>
</evidence>
<accession>A0A0D3GN14</accession>
<keyword evidence="1" id="KW-0539">Nucleus</keyword>
<evidence type="ECO:0000256" key="2">
    <source>
        <dbReference type="SAM" id="MobiDB-lite"/>
    </source>
</evidence>
<reference evidence="4" key="1">
    <citation type="journal article" date="2009" name="Rice">
        <title>De Novo Next Generation Sequencing of Plant Genomes.</title>
        <authorList>
            <person name="Rounsley S."/>
            <person name="Marri P.R."/>
            <person name="Yu Y."/>
            <person name="He R."/>
            <person name="Sisneros N."/>
            <person name="Goicoechea J.L."/>
            <person name="Lee S.J."/>
            <person name="Angelova A."/>
            <person name="Kudrna D."/>
            <person name="Luo M."/>
            <person name="Affourtit J."/>
            <person name="Desany B."/>
            <person name="Knight J."/>
            <person name="Niazi F."/>
            <person name="Egholm M."/>
            <person name="Wing R.A."/>
        </authorList>
    </citation>
    <scope>NUCLEOTIDE SEQUENCE [LARGE SCALE GENOMIC DNA]</scope>
    <source>
        <strain evidence="4">cv. IRGC 105608</strain>
    </source>
</reference>
<evidence type="ECO:0000256" key="1">
    <source>
        <dbReference type="RuleBase" id="RU004549"/>
    </source>
</evidence>